<proteinExistence type="inferred from homology"/>
<evidence type="ECO:0000313" key="4">
    <source>
        <dbReference type="Proteomes" id="UP000198304"/>
    </source>
</evidence>
<dbReference type="InterPro" id="IPR043129">
    <property type="entry name" value="ATPase_NBD"/>
</dbReference>
<dbReference type="PANTHER" id="PTHR30005:SF0">
    <property type="entry name" value="RETROGRADE REGULATION PROTEIN 2"/>
    <property type="match status" value="1"/>
</dbReference>
<evidence type="ECO:0000259" key="2">
    <source>
        <dbReference type="Pfam" id="PF02541"/>
    </source>
</evidence>
<reference evidence="3 4" key="1">
    <citation type="submission" date="2017-06" db="EMBL/GenBank/DDBJ databases">
        <authorList>
            <person name="Kim H.J."/>
            <person name="Triplett B.A."/>
        </authorList>
    </citation>
    <scope>NUCLEOTIDE SEQUENCE [LARGE SCALE GENOMIC DNA]</scope>
    <source>
        <strain evidence="3 4">SCA</strain>
    </source>
</reference>
<evidence type="ECO:0000313" key="3">
    <source>
        <dbReference type="EMBL" id="SNS44461.1"/>
    </source>
</evidence>
<dbReference type="Gene3D" id="3.30.420.150">
    <property type="entry name" value="Exopolyphosphatase. Domain 2"/>
    <property type="match status" value="1"/>
</dbReference>
<dbReference type="Gene3D" id="3.30.420.40">
    <property type="match status" value="1"/>
</dbReference>
<feature type="domain" description="Ppx/GppA phosphatase N-terminal" evidence="2">
    <location>
        <begin position="24"/>
        <end position="297"/>
    </location>
</feature>
<dbReference type="CDD" id="cd24054">
    <property type="entry name" value="ASKHA_NBD_AaPPX-GppA_MtPPX2-like"/>
    <property type="match status" value="1"/>
</dbReference>
<dbReference type="GO" id="GO:0016462">
    <property type="term" value="F:pyrophosphatase activity"/>
    <property type="evidence" value="ECO:0007669"/>
    <property type="project" value="TreeGrafter"/>
</dbReference>
<dbReference type="AlphaFoldDB" id="A0A239EJ90"/>
<dbReference type="RefSeq" id="WP_089283095.1">
    <property type="nucleotide sequence ID" value="NZ_FZOJ01000010.1"/>
</dbReference>
<gene>
    <name evidence="3" type="ORF">SAMN05446037_101055</name>
</gene>
<name>A0A239EJ90_9FIRM</name>
<dbReference type="Pfam" id="PF02541">
    <property type="entry name" value="Ppx-GppA"/>
    <property type="match status" value="1"/>
</dbReference>
<dbReference type="InterPro" id="IPR003695">
    <property type="entry name" value="Ppx_GppA_N"/>
</dbReference>
<accession>A0A239EJ90</accession>
<sequence length="297" mass="32891">MKRYAAIDIGTNSMRLLLAELEGMRILHREKEINTTRIGQSVDQGGAITQDGMERNLEAFDVFVKKARNYGAETIFAIATSAVRDAKNGKEFVKAAFEKTGIKIEIISGKKEAEIGYKGVLMGLKDTALETMVIDIGGGSTEFILGSGENLKEIISENVGAVRMTERVGENETKLRQAIKTTIENTLHRLNGTELQQLIGIGGTITTLAALHQQLEPYDMEKVHNYSLTVENIETVKSQLMQLTIEERKKLKGLHPKRADIIIAGVMILLVIMKNLNIGKITVSEYDNLEGLLYDQL</sequence>
<evidence type="ECO:0000256" key="1">
    <source>
        <dbReference type="ARBA" id="ARBA00007125"/>
    </source>
</evidence>
<dbReference type="SUPFAM" id="SSF53067">
    <property type="entry name" value="Actin-like ATPase domain"/>
    <property type="match status" value="2"/>
</dbReference>
<dbReference type="OrthoDB" id="9807195at2"/>
<protein>
    <submittedName>
        <fullName evidence="3">Exopolyphosphatase / guanosine-5'-triphosphate,3'-diphosphate pyrophosphatase</fullName>
    </submittedName>
</protein>
<dbReference type="InterPro" id="IPR050273">
    <property type="entry name" value="GppA/Ppx_hydrolase"/>
</dbReference>
<organism evidence="3 4">
    <name type="scientific">Anaerovirgula multivorans</name>
    <dbReference type="NCBI Taxonomy" id="312168"/>
    <lineage>
        <taxon>Bacteria</taxon>
        <taxon>Bacillati</taxon>
        <taxon>Bacillota</taxon>
        <taxon>Clostridia</taxon>
        <taxon>Peptostreptococcales</taxon>
        <taxon>Natronincolaceae</taxon>
        <taxon>Anaerovirgula</taxon>
    </lineage>
</organism>
<dbReference type="Proteomes" id="UP000198304">
    <property type="component" value="Unassembled WGS sequence"/>
</dbReference>
<keyword evidence="4" id="KW-1185">Reference proteome</keyword>
<comment type="similarity">
    <text evidence="1">Belongs to the GppA/Ppx family.</text>
</comment>
<dbReference type="PANTHER" id="PTHR30005">
    <property type="entry name" value="EXOPOLYPHOSPHATASE"/>
    <property type="match status" value="1"/>
</dbReference>
<dbReference type="EMBL" id="FZOJ01000010">
    <property type="protein sequence ID" value="SNS44461.1"/>
    <property type="molecule type" value="Genomic_DNA"/>
</dbReference>